<reference evidence="2" key="1">
    <citation type="submission" date="2020-11" db="EMBL/GenBank/DDBJ databases">
        <title>The Chloroplast Genome of the Green Alga Chaetophora lobata.</title>
        <authorList>
            <person name="Liu B."/>
        </authorList>
    </citation>
    <scope>NUCLEOTIDE SEQUENCE</scope>
</reference>
<accession>A0A7U1G3G5</accession>
<keyword evidence="2" id="KW-0934">Plastid</keyword>
<protein>
    <submittedName>
        <fullName evidence="2">Uncharacterized protein</fullName>
    </submittedName>
</protein>
<gene>
    <name evidence="2" type="primary">orf436</name>
</gene>
<dbReference type="EMBL" id="MW315772">
    <property type="protein sequence ID" value="QQY84802.1"/>
    <property type="molecule type" value="Genomic_DNA"/>
</dbReference>
<proteinExistence type="predicted"/>
<name>A0A7U1G3G5_9CHLO</name>
<evidence type="ECO:0000313" key="2">
    <source>
        <dbReference type="EMBL" id="QQY84802.1"/>
    </source>
</evidence>
<feature type="region of interest" description="Disordered" evidence="1">
    <location>
        <begin position="398"/>
        <end position="436"/>
    </location>
</feature>
<keyword evidence="2" id="KW-0150">Chloroplast</keyword>
<dbReference type="AlphaFoldDB" id="A0A7U1G3G5"/>
<geneLocation type="chloroplast" evidence="2"/>
<sequence>MIDRSIKKKNFFRILMFLIHYMNRSLYSRQRRWYLNFICKCEKEKESSGLIDAKQIDQQKEFRLFDPPTKRVSDYRKLTPVDRSESSVIFNPLLGTHVQNKVINYKIRRVIQQFFGPGNWFPRDTLLDRNQPAKKSYQLVQTFSKEYIIKKSYGDKNHFLLTRPVLDFGESYGNLVDGKLVEELFYVTKLSHKKVLLPILKKQTFSFQELQFNVFENIIIIFPGRVDHWSQLWTRVWLQPLMLSDLDKARWIEANSHQLKVTLAYFIITGISKNLWVPDIVFRETTLTVVQEFTPIRIQKNSNTKNESSTRFVATNIFSPNFLVLFFCYKKFPQKLVHENMEWPREFNLYAEKIKHRFLAEKPSIIAGLSWELLEKVTGIKSSELIFKNKDFLDLNLHPKKKGQRQQQGTRKRDRSIPEKTNSSRTRKKCKVEGCR</sequence>
<evidence type="ECO:0000256" key="1">
    <source>
        <dbReference type="SAM" id="MobiDB-lite"/>
    </source>
</evidence>
<feature type="compositionally biased region" description="Basic residues" evidence="1">
    <location>
        <begin position="398"/>
        <end position="414"/>
    </location>
</feature>
<organism evidence="2">
    <name type="scientific">Chaetophora lobata</name>
    <dbReference type="NCBI Taxonomy" id="1249516"/>
    <lineage>
        <taxon>Eukaryota</taxon>
        <taxon>Viridiplantae</taxon>
        <taxon>Chlorophyta</taxon>
        <taxon>core chlorophytes</taxon>
        <taxon>Chlorophyceae</taxon>
        <taxon>OCC clade</taxon>
        <taxon>Chaetophorales</taxon>
        <taxon>Chaetophoraceae</taxon>
        <taxon>Chaetophora</taxon>
    </lineage>
</organism>